<gene>
    <name evidence="5" type="ORF">ACFP3R_29340</name>
</gene>
<dbReference type="InterPro" id="IPR050902">
    <property type="entry name" value="ABC_Transporter_SBP"/>
</dbReference>
<dbReference type="PROSITE" id="PS51257">
    <property type="entry name" value="PROKAR_LIPOPROTEIN"/>
    <property type="match status" value="1"/>
</dbReference>
<evidence type="ECO:0000259" key="4">
    <source>
        <dbReference type="PROSITE" id="PS50983"/>
    </source>
</evidence>
<feature type="domain" description="Fe/B12 periplasmic-binding" evidence="4">
    <location>
        <begin position="55"/>
        <end position="308"/>
    </location>
</feature>
<keyword evidence="6" id="KW-1185">Reference proteome</keyword>
<evidence type="ECO:0000256" key="3">
    <source>
        <dbReference type="SAM" id="SignalP"/>
    </source>
</evidence>
<comment type="similarity">
    <text evidence="1">Belongs to the bacterial solute-binding protein 8 family.</text>
</comment>
<dbReference type="Proteomes" id="UP001596220">
    <property type="component" value="Unassembled WGS sequence"/>
</dbReference>
<dbReference type="InterPro" id="IPR002491">
    <property type="entry name" value="ABC_transptr_periplasmic_BD"/>
</dbReference>
<organism evidence="5 6">
    <name type="scientific">Saccharothrix lopnurensis</name>
    <dbReference type="NCBI Taxonomy" id="1670621"/>
    <lineage>
        <taxon>Bacteria</taxon>
        <taxon>Bacillati</taxon>
        <taxon>Actinomycetota</taxon>
        <taxon>Actinomycetes</taxon>
        <taxon>Pseudonocardiales</taxon>
        <taxon>Pseudonocardiaceae</taxon>
        <taxon>Saccharothrix</taxon>
    </lineage>
</organism>
<dbReference type="PANTHER" id="PTHR30535:SF34">
    <property type="entry name" value="MOLYBDATE-BINDING PROTEIN MOLA"/>
    <property type="match status" value="1"/>
</dbReference>
<evidence type="ECO:0000313" key="5">
    <source>
        <dbReference type="EMBL" id="MFC6093395.1"/>
    </source>
</evidence>
<comment type="caution">
    <text evidence="5">The sequence shown here is derived from an EMBL/GenBank/DDBJ whole genome shotgun (WGS) entry which is preliminary data.</text>
</comment>
<proteinExistence type="inferred from homology"/>
<dbReference type="EMBL" id="JBHSQO010000043">
    <property type="protein sequence ID" value="MFC6093395.1"/>
    <property type="molecule type" value="Genomic_DNA"/>
</dbReference>
<dbReference type="PROSITE" id="PS50983">
    <property type="entry name" value="FE_B12_PBP"/>
    <property type="match status" value="1"/>
</dbReference>
<evidence type="ECO:0000313" key="6">
    <source>
        <dbReference type="Proteomes" id="UP001596220"/>
    </source>
</evidence>
<dbReference type="SUPFAM" id="SSF53807">
    <property type="entry name" value="Helical backbone' metal receptor"/>
    <property type="match status" value="1"/>
</dbReference>
<feature type="chain" id="PRO_5046596508" evidence="3">
    <location>
        <begin position="31"/>
        <end position="308"/>
    </location>
</feature>
<evidence type="ECO:0000256" key="1">
    <source>
        <dbReference type="ARBA" id="ARBA00008814"/>
    </source>
</evidence>
<dbReference type="InterPro" id="IPR054828">
    <property type="entry name" value="Vit_B12_bind_prot"/>
</dbReference>
<dbReference type="RefSeq" id="WP_380640561.1">
    <property type="nucleotide sequence ID" value="NZ_JBHSQO010000043.1"/>
</dbReference>
<evidence type="ECO:0000256" key="2">
    <source>
        <dbReference type="ARBA" id="ARBA00022729"/>
    </source>
</evidence>
<reference evidence="6" key="1">
    <citation type="journal article" date="2019" name="Int. J. Syst. Evol. Microbiol.">
        <title>The Global Catalogue of Microorganisms (GCM) 10K type strain sequencing project: providing services to taxonomists for standard genome sequencing and annotation.</title>
        <authorList>
            <consortium name="The Broad Institute Genomics Platform"/>
            <consortium name="The Broad Institute Genome Sequencing Center for Infectious Disease"/>
            <person name="Wu L."/>
            <person name="Ma J."/>
        </authorList>
    </citation>
    <scope>NUCLEOTIDE SEQUENCE [LARGE SCALE GENOMIC DNA]</scope>
    <source>
        <strain evidence="6">CGMCC 4.7246</strain>
    </source>
</reference>
<name>A0ABW1PE59_9PSEU</name>
<dbReference type="NCBIfam" id="NF038402">
    <property type="entry name" value="TroA_like"/>
    <property type="match status" value="1"/>
</dbReference>
<keyword evidence="2 3" id="KW-0732">Signal</keyword>
<feature type="signal peptide" evidence="3">
    <location>
        <begin position="1"/>
        <end position="30"/>
    </location>
</feature>
<dbReference type="PANTHER" id="PTHR30535">
    <property type="entry name" value="VITAMIN B12-BINDING PROTEIN"/>
    <property type="match status" value="1"/>
</dbReference>
<accession>A0ABW1PE59</accession>
<sequence>MSRNSRVLVAAALALGLVAGSCGTSTPADAPTTSPGTAGFPATAGSLTLDERPTRIVALSPSATEVLFAIGAGEQVEAVDDNSTHPAEAPRSDLSGFQPNAEAIARYEPDLVVISDDLNQIVDQLGKLKIPVYLAGPARTLDDTYTQIGDLGRLTGHVDEATDLVTRMKDDIAGIIADVPRRQDKPTYYYELDQTLYSVTGQTFVGKLFEQVGLVNVADAVDSGQAGTGYPQLSAEFVIKADPDLIFLADTKCCQQSADTVKARPGWGDITAVRTNRIVALDDDIASRWGPRVVELVRAVADAAGEVG</sequence>
<dbReference type="Pfam" id="PF01497">
    <property type="entry name" value="Peripla_BP_2"/>
    <property type="match status" value="1"/>
</dbReference>
<dbReference type="Gene3D" id="3.40.50.1980">
    <property type="entry name" value="Nitrogenase molybdenum iron protein domain"/>
    <property type="match status" value="2"/>
</dbReference>
<dbReference type="CDD" id="cd01143">
    <property type="entry name" value="YvrC"/>
    <property type="match status" value="1"/>
</dbReference>
<protein>
    <submittedName>
        <fullName evidence="5">ABC transporter substrate-binding protein</fullName>
    </submittedName>
</protein>